<accession>A0A327PGR1</accession>
<feature type="domain" description="Peptidase M20 dimerisation" evidence="6">
    <location>
        <begin position="239"/>
        <end position="375"/>
    </location>
</feature>
<sequence length="480" mass="53385">MKKITKIFLGLIILVLLLAAVLIFNALRMESKQVEPQPIQPVTISDDVFQNLSKAIQFQTISFSEDAIPDSVAFNGFHAFLAETFPLVHQTMSLTKISEYSLLYTWEGSDPAKKPIILMSHQDVVPVDLPTMEMWEAGPFEGIITEDHIIGRGTMDDKSSLIALFESAEMLIKEGFVPNQTIYFAFGHDEEVGGANGAAKIADYLEEKGIRAAFTLDEGGMIAEGMVPGIDQPVSMINVAEKGFASFKLIVETNGGHSSAPPRENTIGMLAQAIVDLENNQRPYRLVDPVRYQLEYLGPEMPFAQKVAFANLWLLKGPILKALNSHTTTAPTIIDGGVKNNVIPTVAEATINFRILQGETIESVQEHIENTISDKVRVEKSGFLTNPSPSSRIDSDSYKLLEATVRSVFPETVVVPGLIGGGTDSRYFYKISDDVYRYYPLRISPETMSRFHGIDEKISKENYKEIIQFTYQLMKKFNEI</sequence>
<dbReference type="Pfam" id="PF07687">
    <property type="entry name" value="M20_dimer"/>
    <property type="match status" value="1"/>
</dbReference>
<name>A0A327PGR1_9BACT</name>
<dbReference type="Gene3D" id="3.30.70.360">
    <property type="match status" value="1"/>
</dbReference>
<comment type="similarity">
    <text evidence="1">Belongs to the peptidase M20A family.</text>
</comment>
<dbReference type="EMBL" id="QLLK01000004">
    <property type="protein sequence ID" value="RAI91408.1"/>
    <property type="molecule type" value="Genomic_DNA"/>
</dbReference>
<dbReference type="FunFam" id="1.10.150.900:FF:000003">
    <property type="entry name" value="N-fatty-acyl-amino acid synthase/hydrolase PM20D1"/>
    <property type="match status" value="1"/>
</dbReference>
<evidence type="ECO:0000313" key="8">
    <source>
        <dbReference type="Proteomes" id="UP000249610"/>
    </source>
</evidence>
<protein>
    <submittedName>
        <fullName evidence="7">Carboxypeptidase PM20D1</fullName>
    </submittedName>
</protein>
<evidence type="ECO:0000256" key="3">
    <source>
        <dbReference type="ARBA" id="ARBA00022723"/>
    </source>
</evidence>
<dbReference type="FunFam" id="3.40.630.10:FF:000027">
    <property type="entry name" value="N-fatty-acyl-amino acid synthase/hydrolase PM20D1"/>
    <property type="match status" value="1"/>
</dbReference>
<dbReference type="PANTHER" id="PTHR45962">
    <property type="entry name" value="N-FATTY-ACYL-AMINO ACID SYNTHASE/HYDROLASE PM20D1"/>
    <property type="match status" value="1"/>
</dbReference>
<proteinExistence type="inferred from homology"/>
<comment type="caution">
    <text evidence="7">The sequence shown here is derived from an EMBL/GenBank/DDBJ whole genome shotgun (WGS) entry which is preliminary data.</text>
</comment>
<dbReference type="GO" id="GO:0004180">
    <property type="term" value="F:carboxypeptidase activity"/>
    <property type="evidence" value="ECO:0007669"/>
    <property type="project" value="UniProtKB-KW"/>
</dbReference>
<evidence type="ECO:0000256" key="1">
    <source>
        <dbReference type="ARBA" id="ARBA00006247"/>
    </source>
</evidence>
<dbReference type="SUPFAM" id="SSF53187">
    <property type="entry name" value="Zn-dependent exopeptidases"/>
    <property type="match status" value="1"/>
</dbReference>
<dbReference type="SUPFAM" id="SSF55031">
    <property type="entry name" value="Bacterial exopeptidase dimerisation domain"/>
    <property type="match status" value="1"/>
</dbReference>
<dbReference type="GO" id="GO:0006508">
    <property type="term" value="P:proteolysis"/>
    <property type="evidence" value="ECO:0007669"/>
    <property type="project" value="UniProtKB-KW"/>
</dbReference>
<dbReference type="Gene3D" id="3.40.630.10">
    <property type="entry name" value="Zn peptidases"/>
    <property type="match status" value="1"/>
</dbReference>
<evidence type="ECO:0000256" key="5">
    <source>
        <dbReference type="ARBA" id="ARBA00022833"/>
    </source>
</evidence>
<dbReference type="Gene3D" id="1.10.150.900">
    <property type="match status" value="1"/>
</dbReference>
<dbReference type="GO" id="GO:0043604">
    <property type="term" value="P:amide biosynthetic process"/>
    <property type="evidence" value="ECO:0007669"/>
    <property type="project" value="UniProtKB-ARBA"/>
</dbReference>
<evidence type="ECO:0000259" key="6">
    <source>
        <dbReference type="Pfam" id="PF07687"/>
    </source>
</evidence>
<dbReference type="InterPro" id="IPR011650">
    <property type="entry name" value="Peptidase_M20_dimer"/>
</dbReference>
<dbReference type="GO" id="GO:0005576">
    <property type="term" value="C:extracellular region"/>
    <property type="evidence" value="ECO:0007669"/>
    <property type="project" value="UniProtKB-ARBA"/>
</dbReference>
<evidence type="ECO:0000256" key="4">
    <source>
        <dbReference type="ARBA" id="ARBA00022801"/>
    </source>
</evidence>
<keyword evidence="2" id="KW-0645">Protease</keyword>
<dbReference type="InterPro" id="IPR036264">
    <property type="entry name" value="Bact_exopeptidase_dim_dom"/>
</dbReference>
<dbReference type="GO" id="GO:0006629">
    <property type="term" value="P:lipid metabolic process"/>
    <property type="evidence" value="ECO:0007669"/>
    <property type="project" value="UniProtKB-ARBA"/>
</dbReference>
<dbReference type="Pfam" id="PF01546">
    <property type="entry name" value="Peptidase_M20"/>
    <property type="match status" value="1"/>
</dbReference>
<keyword evidence="4" id="KW-0378">Hydrolase</keyword>
<dbReference type="InterPro" id="IPR002933">
    <property type="entry name" value="Peptidase_M20"/>
</dbReference>
<keyword evidence="7" id="KW-0121">Carboxypeptidase</keyword>
<evidence type="ECO:0000313" key="7">
    <source>
        <dbReference type="EMBL" id="RAI91408.1"/>
    </source>
</evidence>
<organism evidence="7 8">
    <name type="scientific">Algoriphagus yeomjeoni</name>
    <dbReference type="NCBI Taxonomy" id="291403"/>
    <lineage>
        <taxon>Bacteria</taxon>
        <taxon>Pseudomonadati</taxon>
        <taxon>Bacteroidota</taxon>
        <taxon>Cytophagia</taxon>
        <taxon>Cytophagales</taxon>
        <taxon>Cyclobacteriaceae</taxon>
        <taxon>Algoriphagus</taxon>
    </lineage>
</organism>
<gene>
    <name evidence="7" type="ORF">LV83_01593</name>
</gene>
<dbReference type="RefSeq" id="WP_245947019.1">
    <property type="nucleotide sequence ID" value="NZ_QLLK01000004.1"/>
</dbReference>
<dbReference type="PANTHER" id="PTHR45962:SF1">
    <property type="entry name" value="N-FATTY-ACYL-AMINO ACID SYNTHASE_HYDROLASE PM20D1"/>
    <property type="match status" value="1"/>
</dbReference>
<reference evidence="7 8" key="1">
    <citation type="submission" date="2018-06" db="EMBL/GenBank/DDBJ databases">
        <title>Genomic Encyclopedia of Archaeal and Bacterial Type Strains, Phase II (KMG-II): from individual species to whole genera.</title>
        <authorList>
            <person name="Goeker M."/>
        </authorList>
    </citation>
    <scope>NUCLEOTIDE SEQUENCE [LARGE SCALE GENOMIC DNA]</scope>
    <source>
        <strain evidence="7 8">DSM 23446</strain>
    </source>
</reference>
<dbReference type="GO" id="GO:0006520">
    <property type="term" value="P:amino acid metabolic process"/>
    <property type="evidence" value="ECO:0007669"/>
    <property type="project" value="UniProtKB-ARBA"/>
</dbReference>
<dbReference type="GO" id="GO:0046872">
    <property type="term" value="F:metal ion binding"/>
    <property type="evidence" value="ECO:0007669"/>
    <property type="project" value="UniProtKB-KW"/>
</dbReference>
<keyword evidence="5" id="KW-0862">Zinc</keyword>
<dbReference type="Proteomes" id="UP000249610">
    <property type="component" value="Unassembled WGS sequence"/>
</dbReference>
<keyword evidence="3" id="KW-0479">Metal-binding</keyword>
<keyword evidence="8" id="KW-1185">Reference proteome</keyword>
<dbReference type="AlphaFoldDB" id="A0A327PGR1"/>
<dbReference type="GO" id="GO:0016810">
    <property type="term" value="F:hydrolase activity, acting on carbon-nitrogen (but not peptide) bonds"/>
    <property type="evidence" value="ECO:0007669"/>
    <property type="project" value="UniProtKB-ARBA"/>
</dbReference>
<dbReference type="InterPro" id="IPR047177">
    <property type="entry name" value="Pept_M20A"/>
</dbReference>
<evidence type="ECO:0000256" key="2">
    <source>
        <dbReference type="ARBA" id="ARBA00022670"/>
    </source>
</evidence>